<keyword evidence="1" id="KW-0472">Membrane</keyword>
<dbReference type="NCBIfam" id="TIGR02532">
    <property type="entry name" value="IV_pilin_GFxxxE"/>
    <property type="match status" value="1"/>
</dbReference>
<proteinExistence type="predicted"/>
<dbReference type="Pfam" id="PF07963">
    <property type="entry name" value="N_methyl"/>
    <property type="match status" value="1"/>
</dbReference>
<dbReference type="EMBL" id="JAMJPJ010000007">
    <property type="protein sequence ID" value="MCL7929666.1"/>
    <property type="molecule type" value="Genomic_DNA"/>
</dbReference>
<evidence type="ECO:0000313" key="3">
    <source>
        <dbReference type="Proteomes" id="UP001165308"/>
    </source>
</evidence>
<dbReference type="PROSITE" id="PS00409">
    <property type="entry name" value="PROKAR_NTER_METHYL"/>
    <property type="match status" value="1"/>
</dbReference>
<keyword evidence="1" id="KW-0812">Transmembrane</keyword>
<feature type="transmembrane region" description="Helical" evidence="1">
    <location>
        <begin position="12"/>
        <end position="33"/>
    </location>
</feature>
<sequence>MFKKRQAGFTLVELMVAMVVGTIIILGAGQLFLTTFQTFQKVDELSRKQEAMVFAANTLVNAYRKGEGDDYTYSISTDGKSCSIFKEGDPVVDGFSPDNPANDQECNYMASEDGNLHKITLRFERESDDNVEELVFHVMDRASAINPGS</sequence>
<dbReference type="InterPro" id="IPR012902">
    <property type="entry name" value="N_methyl_site"/>
</dbReference>
<evidence type="ECO:0000256" key="1">
    <source>
        <dbReference type="SAM" id="Phobius"/>
    </source>
</evidence>
<accession>A0ABT0SPE2</accession>
<keyword evidence="1" id="KW-1133">Transmembrane helix</keyword>
<organism evidence="2 3">
    <name type="scientific">Halomonas llamarensis</name>
    <dbReference type="NCBI Taxonomy" id="2945104"/>
    <lineage>
        <taxon>Bacteria</taxon>
        <taxon>Pseudomonadati</taxon>
        <taxon>Pseudomonadota</taxon>
        <taxon>Gammaproteobacteria</taxon>
        <taxon>Oceanospirillales</taxon>
        <taxon>Halomonadaceae</taxon>
        <taxon>Halomonas</taxon>
    </lineage>
</organism>
<name>A0ABT0SPE2_9GAMM</name>
<evidence type="ECO:0000313" key="2">
    <source>
        <dbReference type="EMBL" id="MCL7929666.1"/>
    </source>
</evidence>
<comment type="caution">
    <text evidence="2">The sequence shown here is derived from an EMBL/GenBank/DDBJ whole genome shotgun (WGS) entry which is preliminary data.</text>
</comment>
<gene>
    <name evidence="2" type="ORF">M8006_06655</name>
</gene>
<dbReference type="Proteomes" id="UP001165308">
    <property type="component" value="Unassembled WGS sequence"/>
</dbReference>
<reference evidence="2" key="1">
    <citation type="submission" date="2022-05" db="EMBL/GenBank/DDBJ databases">
        <title>Halomonas geminus sp. nov. and Halomonas llamarensis sp. nov. isolated from high-altitude salars of the Atacama Desert.</title>
        <authorList>
            <person name="Hintersatz C."/>
            <person name="Rojas L.A."/>
            <person name="Wei T.-S."/>
            <person name="Kutschke S."/>
            <person name="Lehmann F."/>
            <person name="Jain R."/>
            <person name="Pollmann K."/>
        </authorList>
    </citation>
    <scope>NUCLEOTIDE SEQUENCE</scope>
    <source>
        <strain evidence="2">ATCHA</strain>
    </source>
</reference>
<dbReference type="RefSeq" id="WP_250080675.1">
    <property type="nucleotide sequence ID" value="NZ_JAMJPJ010000007.1"/>
</dbReference>
<protein>
    <submittedName>
        <fullName evidence="2">Prepilin-type N-terminal cleavage/methylation domain-containing protein</fullName>
    </submittedName>
</protein>
<keyword evidence="3" id="KW-1185">Reference proteome</keyword>